<evidence type="ECO:0000256" key="1">
    <source>
        <dbReference type="ARBA" id="ARBA00004141"/>
    </source>
</evidence>
<organism evidence="10 11">
    <name type="scientific">Wickerhamiella sorbophila</name>
    <dbReference type="NCBI Taxonomy" id="45607"/>
    <lineage>
        <taxon>Eukaryota</taxon>
        <taxon>Fungi</taxon>
        <taxon>Dikarya</taxon>
        <taxon>Ascomycota</taxon>
        <taxon>Saccharomycotina</taxon>
        <taxon>Dipodascomycetes</taxon>
        <taxon>Dipodascales</taxon>
        <taxon>Trichomonascaceae</taxon>
        <taxon>Wickerhamiella</taxon>
    </lineage>
</organism>
<dbReference type="Proteomes" id="UP000238350">
    <property type="component" value="Unassembled WGS sequence"/>
</dbReference>
<evidence type="ECO:0000256" key="7">
    <source>
        <dbReference type="ARBA" id="ARBA00023136"/>
    </source>
</evidence>
<dbReference type="PANTHER" id="PTHR45618">
    <property type="entry name" value="MITOCHONDRIAL DICARBOXYLATE CARRIER-RELATED"/>
    <property type="match status" value="1"/>
</dbReference>
<evidence type="ECO:0000256" key="2">
    <source>
        <dbReference type="ARBA" id="ARBA00006375"/>
    </source>
</evidence>
<protein>
    <submittedName>
        <fullName evidence="10">Mitochondrial dicarboxylate transporter</fullName>
    </submittedName>
</protein>
<dbReference type="STRING" id="45607.A0A2T0FK68"/>
<evidence type="ECO:0000313" key="11">
    <source>
        <dbReference type="Proteomes" id="UP000238350"/>
    </source>
</evidence>
<dbReference type="GeneID" id="36516748"/>
<evidence type="ECO:0000256" key="4">
    <source>
        <dbReference type="ARBA" id="ARBA00022692"/>
    </source>
</evidence>
<dbReference type="RefSeq" id="XP_024665325.1">
    <property type="nucleotide sequence ID" value="XM_024809557.1"/>
</dbReference>
<dbReference type="EMBL" id="NDIQ01000021">
    <property type="protein sequence ID" value="PRT55380.1"/>
    <property type="molecule type" value="Genomic_DNA"/>
</dbReference>
<evidence type="ECO:0000256" key="8">
    <source>
        <dbReference type="PROSITE-ProRule" id="PRU00282"/>
    </source>
</evidence>
<dbReference type="GO" id="GO:0016020">
    <property type="term" value="C:membrane"/>
    <property type="evidence" value="ECO:0007669"/>
    <property type="project" value="UniProtKB-SubCell"/>
</dbReference>
<dbReference type="AlphaFoldDB" id="A0A2T0FK68"/>
<feature type="repeat" description="Solcar" evidence="8">
    <location>
        <begin position="197"/>
        <end position="280"/>
    </location>
</feature>
<sequence length="284" mass="30855">MAAKRQQPFWYGGAASMVASMVTHPLDLAKAQMQAASKPGATMIGTLVHTARTNGLLAVYDGLSAALLRQATYSTARLGVYEYLKTKATGPSGEIPPVYVLLPISMFSGLVGSIVGNPADVINVRMQNDRRLPHADRRNYKHALDGIYRIIKTEGVGALSRGIGPNSIRGILMTASQVVSYDTGKTFLVHRCHMDPHAQTTFFAASIWAGFIATTVCSPVDVIKTRAMNSTAKISPLQVMRESVAREGIQFLFRGWTPAFIRLAPQTIVTFVVLEQLKKWGGFS</sequence>
<feature type="repeat" description="Solcar" evidence="8">
    <location>
        <begin position="96"/>
        <end position="187"/>
    </location>
</feature>
<dbReference type="Gene3D" id="1.50.40.10">
    <property type="entry name" value="Mitochondrial carrier domain"/>
    <property type="match status" value="1"/>
</dbReference>
<comment type="similarity">
    <text evidence="2 9">Belongs to the mitochondrial carrier (TC 2.A.29) family.</text>
</comment>
<evidence type="ECO:0000256" key="6">
    <source>
        <dbReference type="ARBA" id="ARBA00022989"/>
    </source>
</evidence>
<keyword evidence="3 9" id="KW-0813">Transport</keyword>
<proteinExistence type="inferred from homology"/>
<dbReference type="InterPro" id="IPR050391">
    <property type="entry name" value="Mito_Metabolite_Transporter"/>
</dbReference>
<keyword evidence="4 8" id="KW-0812">Transmembrane</keyword>
<comment type="subcellular location">
    <subcellularLocation>
        <location evidence="1">Membrane</location>
        <topology evidence="1">Multi-pass membrane protein</topology>
    </subcellularLocation>
</comment>
<keyword evidence="6" id="KW-1133">Transmembrane helix</keyword>
<feature type="repeat" description="Solcar" evidence="8">
    <location>
        <begin position="7"/>
        <end position="87"/>
    </location>
</feature>
<keyword evidence="7 8" id="KW-0472">Membrane</keyword>
<keyword evidence="11" id="KW-1185">Reference proteome</keyword>
<dbReference type="Pfam" id="PF00153">
    <property type="entry name" value="Mito_carr"/>
    <property type="match status" value="3"/>
</dbReference>
<dbReference type="InterPro" id="IPR023395">
    <property type="entry name" value="MCP_dom_sf"/>
</dbReference>
<evidence type="ECO:0000313" key="10">
    <source>
        <dbReference type="EMBL" id="PRT55380.1"/>
    </source>
</evidence>
<name>A0A2T0FK68_9ASCO</name>
<reference evidence="10 11" key="1">
    <citation type="submission" date="2017-04" db="EMBL/GenBank/DDBJ databases">
        <title>Genome sequencing of [Candida] sorbophila.</title>
        <authorList>
            <person name="Ahn J.O."/>
        </authorList>
    </citation>
    <scope>NUCLEOTIDE SEQUENCE [LARGE SCALE GENOMIC DNA]</scope>
    <source>
        <strain evidence="10 11">DS02</strain>
    </source>
</reference>
<evidence type="ECO:0000256" key="9">
    <source>
        <dbReference type="RuleBase" id="RU000488"/>
    </source>
</evidence>
<dbReference type="PROSITE" id="PS50920">
    <property type="entry name" value="SOLCAR"/>
    <property type="match status" value="3"/>
</dbReference>
<comment type="caution">
    <text evidence="10">The sequence shown here is derived from an EMBL/GenBank/DDBJ whole genome shotgun (WGS) entry which is preliminary data.</text>
</comment>
<evidence type="ECO:0000256" key="5">
    <source>
        <dbReference type="ARBA" id="ARBA00022737"/>
    </source>
</evidence>
<gene>
    <name evidence="10" type="ORF">B9G98_03000</name>
</gene>
<accession>A0A2T0FK68</accession>
<dbReference type="SUPFAM" id="SSF103506">
    <property type="entry name" value="Mitochondrial carrier"/>
    <property type="match status" value="1"/>
</dbReference>
<dbReference type="InterPro" id="IPR018108">
    <property type="entry name" value="MCP_transmembrane"/>
</dbReference>
<dbReference type="OrthoDB" id="448427at2759"/>
<keyword evidence="5" id="KW-0677">Repeat</keyword>
<evidence type="ECO:0000256" key="3">
    <source>
        <dbReference type="ARBA" id="ARBA00022448"/>
    </source>
</evidence>